<feature type="domain" description="RNA ligase" evidence="1">
    <location>
        <begin position="188"/>
        <end position="353"/>
    </location>
</feature>
<keyword evidence="3" id="KW-1185">Reference proteome</keyword>
<dbReference type="AlphaFoldDB" id="A0A3S0GYD5"/>
<dbReference type="GO" id="GO:0003972">
    <property type="term" value="F:RNA ligase (ATP) activity"/>
    <property type="evidence" value="ECO:0007669"/>
    <property type="project" value="UniProtKB-EC"/>
</dbReference>
<dbReference type="Gene3D" id="3.30.470.30">
    <property type="entry name" value="DNA ligase/mRNA capping enzyme"/>
    <property type="match status" value="1"/>
</dbReference>
<comment type="caution">
    <text evidence="2">The sequence shown here is derived from an EMBL/GenBank/DDBJ whole genome shotgun (WGS) entry which is preliminary data.</text>
</comment>
<dbReference type="SUPFAM" id="SSF56091">
    <property type="entry name" value="DNA ligase/mRNA capping enzyme, catalytic domain"/>
    <property type="match status" value="1"/>
</dbReference>
<dbReference type="Pfam" id="PF21189">
    <property type="entry name" value="PHA02142"/>
    <property type="match status" value="1"/>
</dbReference>
<reference evidence="2 3" key="1">
    <citation type="submission" date="2018-12" db="EMBL/GenBank/DDBJ databases">
        <title>The genome of Variovorax gossypii DSM 100435.</title>
        <authorList>
            <person name="Gao J."/>
            <person name="Sun J."/>
        </authorList>
    </citation>
    <scope>NUCLEOTIDE SEQUENCE [LARGE SCALE GENOMIC DNA]</scope>
    <source>
        <strain evidence="2 3">DSM 100435</strain>
    </source>
</reference>
<evidence type="ECO:0000313" key="3">
    <source>
        <dbReference type="Proteomes" id="UP000267418"/>
    </source>
</evidence>
<sequence>MVPGLFSFCVTINHREKTTMRKLVTVRTVDFVRPIPGADAIECAVVEGWSVVIKKGEFAVGDRCVFFEIDAFLPLDDPRFAFLEKAAITWNEQRGVRLRTMKLRGQISQGLILPLSQFPEIDALALADPDLRHRDWAELLGIGKWEPVIPACLSGEVEGPFPSFISKTDQERIQNLPEVLAANDGLAFEVTVKLDGSSMTVFHNAGAVGVCGRNWQLRETPGNSLWRVAREDRLLEVLATLGRNLALQGEIIGEGIQGNPEKLRGQQFHVFDVFDIDRGAYCGMDERNAVIDALRVLGATVRSVPLLEVAALDRFDGSMAGVLAYAEGPSLNPGTSREGVVFKRLDGGLSFKAISNTYLLKHADR</sequence>
<proteinExistence type="predicted"/>
<evidence type="ECO:0000259" key="1">
    <source>
        <dbReference type="Pfam" id="PF09414"/>
    </source>
</evidence>
<dbReference type="Pfam" id="PF09414">
    <property type="entry name" value="RNA_ligase"/>
    <property type="match status" value="1"/>
</dbReference>
<organism evidence="2 3">
    <name type="scientific">Variovorax gossypii</name>
    <dbReference type="NCBI Taxonomy" id="1679495"/>
    <lineage>
        <taxon>Bacteria</taxon>
        <taxon>Pseudomonadati</taxon>
        <taxon>Pseudomonadota</taxon>
        <taxon>Betaproteobacteria</taxon>
        <taxon>Burkholderiales</taxon>
        <taxon>Comamonadaceae</taxon>
        <taxon>Variovorax</taxon>
    </lineage>
</organism>
<accession>A0A3S0GYD5</accession>
<dbReference type="EMBL" id="RXOE01000007">
    <property type="protein sequence ID" value="RTQ32023.1"/>
    <property type="molecule type" value="Genomic_DNA"/>
</dbReference>
<dbReference type="InterPro" id="IPR012646">
    <property type="entry name" value="RNA_ligase_DRB0094"/>
</dbReference>
<protein>
    <submittedName>
        <fullName evidence="2">RNA ligase (ATP)</fullName>
        <ecNumber evidence="2">6.5.1.3</ecNumber>
    </submittedName>
</protein>
<dbReference type="InterPro" id="IPR021122">
    <property type="entry name" value="RNA_ligase_dom_REL/Rnl2"/>
</dbReference>
<name>A0A3S0GYD5_9BURK</name>
<dbReference type="Proteomes" id="UP000267418">
    <property type="component" value="Unassembled WGS sequence"/>
</dbReference>
<dbReference type="OrthoDB" id="9255590at2"/>
<evidence type="ECO:0000313" key="2">
    <source>
        <dbReference type="EMBL" id="RTQ32023.1"/>
    </source>
</evidence>
<dbReference type="NCBIfam" id="TIGR02306">
    <property type="entry name" value="RNA_lig_DRB0094"/>
    <property type="match status" value="1"/>
</dbReference>
<gene>
    <name evidence="2" type="ORF">EJP69_22310</name>
</gene>
<dbReference type="RefSeq" id="WP_126472543.1">
    <property type="nucleotide sequence ID" value="NZ_RXOE01000007.1"/>
</dbReference>
<dbReference type="EC" id="6.5.1.3" evidence="2"/>
<keyword evidence="2" id="KW-0436">Ligase</keyword>